<feature type="compositionally biased region" description="Basic residues" evidence="1">
    <location>
        <begin position="1"/>
        <end position="10"/>
    </location>
</feature>
<feature type="compositionally biased region" description="Basic residues" evidence="1">
    <location>
        <begin position="50"/>
        <end position="63"/>
    </location>
</feature>
<evidence type="ECO:0000256" key="1">
    <source>
        <dbReference type="SAM" id="MobiDB-lite"/>
    </source>
</evidence>
<protein>
    <submittedName>
        <fullName evidence="2">Uncharacterized protein</fullName>
    </submittedName>
</protein>
<feature type="compositionally biased region" description="Basic and acidic residues" evidence="1">
    <location>
        <begin position="32"/>
        <end position="48"/>
    </location>
</feature>
<gene>
    <name evidence="2" type="ORF">AVDCRST_MAG02-3657</name>
</gene>
<reference evidence="2" key="1">
    <citation type="submission" date="2020-02" db="EMBL/GenBank/DDBJ databases">
        <authorList>
            <person name="Meier V. D."/>
        </authorList>
    </citation>
    <scope>NUCLEOTIDE SEQUENCE</scope>
    <source>
        <strain evidence="2">AVDCRST_MAG02</strain>
    </source>
</reference>
<feature type="compositionally biased region" description="Basic and acidic residues" evidence="1">
    <location>
        <begin position="94"/>
        <end position="108"/>
    </location>
</feature>
<sequence>GHPRQQRRRHAPLDRRQGPLGRVAPHVRRERARLALHDGRRRGDEAPGKRPPRQHLQRRRPQGHPRFERDLRGEQARRRRHLRGPAPRASGRQHPGDHSRAGRGRDGAGRPPITDEDARESLGGPL</sequence>
<dbReference type="EMBL" id="CADCVH010000094">
    <property type="protein sequence ID" value="CAA9465986.1"/>
    <property type="molecule type" value="Genomic_DNA"/>
</dbReference>
<proteinExistence type="predicted"/>
<dbReference type="AlphaFoldDB" id="A0A6J4R8N0"/>
<name>A0A6J4R8N0_9ACTN</name>
<feature type="compositionally biased region" description="Basic and acidic residues" evidence="1">
    <location>
        <begin position="65"/>
        <end position="76"/>
    </location>
</feature>
<evidence type="ECO:0000313" key="2">
    <source>
        <dbReference type="EMBL" id="CAA9465986.1"/>
    </source>
</evidence>
<feature type="region of interest" description="Disordered" evidence="1">
    <location>
        <begin position="1"/>
        <end position="126"/>
    </location>
</feature>
<accession>A0A6J4R8N0</accession>
<feature type="non-terminal residue" evidence="2">
    <location>
        <position position="126"/>
    </location>
</feature>
<organism evidence="2">
    <name type="scientific">uncultured Rubrobacteraceae bacterium</name>
    <dbReference type="NCBI Taxonomy" id="349277"/>
    <lineage>
        <taxon>Bacteria</taxon>
        <taxon>Bacillati</taxon>
        <taxon>Actinomycetota</taxon>
        <taxon>Rubrobacteria</taxon>
        <taxon>Rubrobacterales</taxon>
        <taxon>Rubrobacteraceae</taxon>
        <taxon>environmental samples</taxon>
    </lineage>
</organism>
<feature type="non-terminal residue" evidence="2">
    <location>
        <position position="1"/>
    </location>
</feature>